<dbReference type="AlphaFoldDB" id="A0AAW8B1K3"/>
<keyword evidence="1" id="KW-0489">Methyltransferase</keyword>
<keyword evidence="1" id="KW-0808">Transferase</keyword>
<name>A0AAW8B1K3_9GAMM</name>
<evidence type="ECO:0000313" key="2">
    <source>
        <dbReference type="Proteomes" id="UP001178354"/>
    </source>
</evidence>
<reference evidence="1" key="1">
    <citation type="journal article" date="2010" name="Int. J. Syst. Evol. Microbiol.">
        <title>Porticoccus litoralis gen. nov., sp. nov., a gammaproteobacterium isolated from the Yellow Sea.</title>
        <authorList>
            <person name="Oh H.M."/>
            <person name="Kim H."/>
            <person name="Kim K.M."/>
            <person name="Min G.S."/>
            <person name="Cho J.C."/>
        </authorList>
    </citation>
    <scope>NUCLEOTIDE SEQUENCE</scope>
    <source>
        <strain evidence="1">DSM 25064</strain>
    </source>
</reference>
<dbReference type="SUPFAM" id="SSF53335">
    <property type="entry name" value="S-adenosyl-L-methionine-dependent methyltransferases"/>
    <property type="match status" value="1"/>
</dbReference>
<evidence type="ECO:0000313" key="1">
    <source>
        <dbReference type="EMBL" id="MDP1519802.1"/>
    </source>
</evidence>
<reference evidence="1" key="2">
    <citation type="submission" date="2023-08" db="EMBL/GenBank/DDBJ databases">
        <authorList>
            <person name="Luo J."/>
        </authorList>
    </citation>
    <scope>NUCLEOTIDE SEQUENCE</scope>
    <source>
        <strain evidence="1">DSM 25064</strain>
    </source>
</reference>
<dbReference type="Proteomes" id="UP001178354">
    <property type="component" value="Unassembled WGS sequence"/>
</dbReference>
<accession>A0AAW8B1K3</accession>
<proteinExistence type="predicted"/>
<dbReference type="EC" id="2.1.1.-" evidence="1"/>
<dbReference type="RefSeq" id="WP_305169314.1">
    <property type="nucleotide sequence ID" value="NZ_JAUUUU010000001.1"/>
</dbReference>
<dbReference type="Gene3D" id="3.40.50.150">
    <property type="entry name" value="Vaccinia Virus protein VP39"/>
    <property type="match status" value="1"/>
</dbReference>
<dbReference type="GO" id="GO:0008168">
    <property type="term" value="F:methyltransferase activity"/>
    <property type="evidence" value="ECO:0007669"/>
    <property type="project" value="UniProtKB-KW"/>
</dbReference>
<dbReference type="Pfam" id="PF13489">
    <property type="entry name" value="Methyltransf_23"/>
    <property type="match status" value="1"/>
</dbReference>
<gene>
    <name evidence="1" type="ORF">Q8A57_02335</name>
</gene>
<dbReference type="EMBL" id="JAUUUU010000001">
    <property type="protein sequence ID" value="MDP1519802.1"/>
    <property type="molecule type" value="Genomic_DNA"/>
</dbReference>
<dbReference type="InterPro" id="IPR029063">
    <property type="entry name" value="SAM-dependent_MTases_sf"/>
</dbReference>
<sequence>MAEATDLPCPLCASSQVEHYLADSRRDYQQCGVCRLVFVPPHQHLSAAEEKAHYDLHENDPGDPGYRKFLSRLATPLLEKLADKSAGLDFGSGPGPTLSLMMAEAGHRVAIFDPYYAPDHSCLRQHYDFITATEVVEHLSRPGEELDRIWSLLNAGGWLGLMTKRVSGREAFTHWHYKNDPTHICFYSRETFDHLGLKWQAEVLYPDADVVLFHKN</sequence>
<protein>
    <submittedName>
        <fullName evidence="1">Class I SAM-dependent methyltransferase</fullName>
        <ecNumber evidence="1">2.1.1.-</ecNumber>
    </submittedName>
</protein>
<dbReference type="GO" id="GO:0032259">
    <property type="term" value="P:methylation"/>
    <property type="evidence" value="ECO:0007669"/>
    <property type="project" value="UniProtKB-KW"/>
</dbReference>
<organism evidence="1 2">
    <name type="scientific">Porticoccus litoralis</name>
    <dbReference type="NCBI Taxonomy" id="434086"/>
    <lineage>
        <taxon>Bacteria</taxon>
        <taxon>Pseudomonadati</taxon>
        <taxon>Pseudomonadota</taxon>
        <taxon>Gammaproteobacteria</taxon>
        <taxon>Cellvibrionales</taxon>
        <taxon>Porticoccaceae</taxon>
        <taxon>Porticoccus</taxon>
    </lineage>
</organism>
<keyword evidence="2" id="KW-1185">Reference proteome</keyword>
<comment type="caution">
    <text evidence="1">The sequence shown here is derived from an EMBL/GenBank/DDBJ whole genome shotgun (WGS) entry which is preliminary data.</text>
</comment>